<sequence>MDPRMLQSLSAAGGSASTSQKEKGDVSLLQFLDLQQLNCLNETPDHSLKGIVQGKSLNTNSGNWLQSDADEQLLLNVTFNQTVRVKSIIIKSTNTAKAPKLIKLAVNRPSIGFEDVQDATEPGVAQVFELSEDDVKEGKPIALRFVRFQAVNSLHIFVANNHGDEEETVINGIDVIGMPVETTKDLSGLKQQEQ</sequence>
<keyword evidence="5" id="KW-1185">Reference proteome</keyword>
<protein>
    <recommendedName>
        <fullName evidence="2">PITH domain-containing protein</fullName>
    </recommendedName>
</protein>
<comment type="caution">
    <text evidence="3">The sequence shown here is derived from an EMBL/GenBank/DDBJ whole genome shotgun (WGS) entry which is preliminary data.</text>
</comment>
<dbReference type="InterPro" id="IPR045099">
    <property type="entry name" value="PITH1-like"/>
</dbReference>
<dbReference type="InterPro" id="IPR008979">
    <property type="entry name" value="Galactose-bd-like_sf"/>
</dbReference>
<feature type="domain" description="PITH" evidence="2">
    <location>
        <begin position="17"/>
        <end position="194"/>
    </location>
</feature>
<comment type="similarity">
    <text evidence="1">Belongs to the PITHD1 family.</text>
</comment>
<dbReference type="PROSITE" id="PS51532">
    <property type="entry name" value="PITH"/>
    <property type="match status" value="1"/>
</dbReference>
<evidence type="ECO:0000256" key="1">
    <source>
        <dbReference type="ARBA" id="ARBA00025788"/>
    </source>
</evidence>
<accession>A0ABR2Z8N3</accession>
<evidence type="ECO:0000313" key="4">
    <source>
        <dbReference type="EMBL" id="KAL0059813.1"/>
    </source>
</evidence>
<evidence type="ECO:0000313" key="5">
    <source>
        <dbReference type="Proteomes" id="UP001437256"/>
    </source>
</evidence>
<proteinExistence type="inferred from homology"/>
<dbReference type="SUPFAM" id="SSF49785">
    <property type="entry name" value="Galactose-binding domain-like"/>
    <property type="match status" value="1"/>
</dbReference>
<dbReference type="InterPro" id="IPR010400">
    <property type="entry name" value="PITH_dom"/>
</dbReference>
<name>A0ABR2Z8N3_9AGAR</name>
<dbReference type="Gene3D" id="2.60.120.470">
    <property type="entry name" value="PITH domain"/>
    <property type="match status" value="1"/>
</dbReference>
<dbReference type="Pfam" id="PF06201">
    <property type="entry name" value="PITH"/>
    <property type="match status" value="1"/>
</dbReference>
<dbReference type="EMBL" id="JBBXMP010000205">
    <property type="protein sequence ID" value="KAL0059813.1"/>
    <property type="molecule type" value="Genomic_DNA"/>
</dbReference>
<dbReference type="Proteomes" id="UP001437256">
    <property type="component" value="Unassembled WGS sequence"/>
</dbReference>
<dbReference type="PANTHER" id="PTHR12175:SF5">
    <property type="entry name" value="OS03G0795500 PROTEIN"/>
    <property type="match status" value="1"/>
</dbReference>
<reference evidence="3 5" key="1">
    <citation type="submission" date="2024-05" db="EMBL/GenBank/DDBJ databases">
        <title>A draft genome resource for the thread blight pathogen Marasmius tenuissimus strain MS-2.</title>
        <authorList>
            <person name="Yulfo-Soto G.E."/>
            <person name="Baruah I.K."/>
            <person name="Amoako-Attah I."/>
            <person name="Bukari Y."/>
            <person name="Meinhardt L.W."/>
            <person name="Bailey B.A."/>
            <person name="Cohen S.P."/>
        </authorList>
    </citation>
    <scope>NUCLEOTIDE SEQUENCE [LARGE SCALE GENOMIC DNA]</scope>
    <source>
        <strain evidence="3 5">MS-2</strain>
    </source>
</reference>
<gene>
    <name evidence="4" type="ORF">AAF712_013410</name>
    <name evidence="3" type="ORF">AAF712_015762</name>
</gene>
<evidence type="ECO:0000259" key="2">
    <source>
        <dbReference type="PROSITE" id="PS51532"/>
    </source>
</evidence>
<dbReference type="PANTHER" id="PTHR12175">
    <property type="entry name" value="AD039 HT014 THIOREDOXIN FAMILY TRP26"/>
    <property type="match status" value="1"/>
</dbReference>
<organism evidence="3 5">
    <name type="scientific">Marasmius tenuissimus</name>
    <dbReference type="NCBI Taxonomy" id="585030"/>
    <lineage>
        <taxon>Eukaryota</taxon>
        <taxon>Fungi</taxon>
        <taxon>Dikarya</taxon>
        <taxon>Basidiomycota</taxon>
        <taxon>Agaricomycotina</taxon>
        <taxon>Agaricomycetes</taxon>
        <taxon>Agaricomycetidae</taxon>
        <taxon>Agaricales</taxon>
        <taxon>Marasmiineae</taxon>
        <taxon>Marasmiaceae</taxon>
        <taxon>Marasmius</taxon>
    </lineage>
</organism>
<evidence type="ECO:0000313" key="3">
    <source>
        <dbReference type="EMBL" id="KAL0057589.1"/>
    </source>
</evidence>
<dbReference type="EMBL" id="JBBXMP010000485">
    <property type="protein sequence ID" value="KAL0057589.1"/>
    <property type="molecule type" value="Genomic_DNA"/>
</dbReference>
<dbReference type="InterPro" id="IPR037047">
    <property type="entry name" value="PITH_dom_sf"/>
</dbReference>